<evidence type="ECO:0000313" key="3">
    <source>
        <dbReference type="Proteomes" id="UP000248257"/>
    </source>
</evidence>
<proteinExistence type="predicted"/>
<dbReference type="AlphaFoldDB" id="A0A318PJL2"/>
<dbReference type="InterPro" id="IPR009826">
    <property type="entry name" value="DNA_circ_N"/>
</dbReference>
<keyword evidence="3" id="KW-1185">Reference proteome</keyword>
<protein>
    <recommendedName>
        <fullName evidence="1">DNA circulation N-terminal domain-containing protein</fullName>
    </recommendedName>
</protein>
<sequence length="432" mass="44778">MSGTLTTLVGEYLQASFRGVPFVVVGSGGQNGRNTAMHVYPYNPKPWAEDMGRAPRPYRFRGFLIGPECWAQRDLLAMAAETSGTGLLIHPVIGAIQASLLRCDWYARDGVMHVIDIELEFIEASSYLSSTILLALHAAIAVAAVAFGGAISSDYAATTLTPYSYGATVLHAGRDVASDWGSRANGAIRSPRAFAGAMAALPGNIGRYANGSGAVVDDSATVDTILAGLTASAQTVSNNVAALADAGDASTLAAAILVVPESIRSAIADPAGQIAVLLPLATYSPAVVASGAPIGGAIATAQTATATLCRQAALLSLAYALADWQPATSDEAQAMRLRIGTMLDDEAVIAADSGDDATFQALRNLRAQVLQDLADRAARLPDLVTITRNAPLPALVLAQQVYANGSRATDLIRRANPIHPAFMPTSFEALSS</sequence>
<dbReference type="Proteomes" id="UP000248257">
    <property type="component" value="Unassembled WGS sequence"/>
</dbReference>
<dbReference type="EMBL" id="NKUC01000009">
    <property type="protein sequence ID" value="PYD57377.1"/>
    <property type="molecule type" value="Genomic_DNA"/>
</dbReference>
<organism evidence="2 3">
    <name type="scientific">Komagataeibacter xylinus</name>
    <name type="common">Gluconacetobacter xylinus</name>
    <dbReference type="NCBI Taxonomy" id="28448"/>
    <lineage>
        <taxon>Bacteria</taxon>
        <taxon>Pseudomonadati</taxon>
        <taxon>Pseudomonadota</taxon>
        <taxon>Alphaproteobacteria</taxon>
        <taxon>Acetobacterales</taxon>
        <taxon>Acetobacteraceae</taxon>
        <taxon>Komagataeibacter</taxon>
    </lineage>
</organism>
<dbReference type="STRING" id="1220579.GCA_001571345_01218"/>
<gene>
    <name evidence="2" type="ORF">CFR75_06045</name>
</gene>
<reference evidence="2 3" key="1">
    <citation type="submission" date="2017-07" db="EMBL/GenBank/DDBJ databases">
        <title>A draft genome sequence of Komagataeibacter xylinus LMG 1515.</title>
        <authorList>
            <person name="Skraban J."/>
            <person name="Cleenwerck I."/>
            <person name="Vandamme P."/>
            <person name="Trcek J."/>
        </authorList>
    </citation>
    <scope>NUCLEOTIDE SEQUENCE [LARGE SCALE GENOMIC DNA]</scope>
    <source>
        <strain evidence="2 3">LMG 1515</strain>
    </source>
</reference>
<name>A0A318PJL2_KOMXY</name>
<feature type="domain" description="DNA circulation N-terminal" evidence="1">
    <location>
        <begin position="12"/>
        <end position="97"/>
    </location>
</feature>
<dbReference type="Pfam" id="PF07157">
    <property type="entry name" value="DNA_circ_N"/>
    <property type="match status" value="1"/>
</dbReference>
<dbReference type="RefSeq" id="WP_061273058.1">
    <property type="nucleotide sequence ID" value="NZ_CBCRXN010000003.1"/>
</dbReference>
<evidence type="ECO:0000259" key="1">
    <source>
        <dbReference type="Pfam" id="PF07157"/>
    </source>
</evidence>
<dbReference type="OrthoDB" id="378644at2"/>
<evidence type="ECO:0000313" key="2">
    <source>
        <dbReference type="EMBL" id="PYD57377.1"/>
    </source>
</evidence>
<accession>A0A318PJL2</accession>
<comment type="caution">
    <text evidence="2">The sequence shown here is derived from an EMBL/GenBank/DDBJ whole genome shotgun (WGS) entry which is preliminary data.</text>
</comment>